<sequence>MTGSGLSIDRNGRVVTGADGKTTQPSPLSAEWANAIQQAAKAKGVSVDDLDKDYYFVAVQPGGSIYGIGEESGLTDPVIAAQVLPANEHLVRPGHGQDLVFGDQDPAGQQDVVLLPKTAFQQDPKTPDTPSPQAFGATLPGMPEKDRAPAVRQYISTVPAGQQEAALTTLIGLDYGQGNDAIRRSIFEGYVDLGSEWGTSNDDNKPQTVKGIVDPLLRHSWGNDKTDVAIDTILAKLAKEKYGVDVDKTAWNEKEGKDPDGTP</sequence>
<gene>
    <name evidence="2" type="ORF">E9232_004589</name>
</gene>
<dbReference type="EMBL" id="JAVDPW010000008">
    <property type="protein sequence ID" value="MDR6292051.1"/>
    <property type="molecule type" value="Genomic_DNA"/>
</dbReference>
<reference evidence="2 3" key="1">
    <citation type="submission" date="2023-07" db="EMBL/GenBank/DDBJ databases">
        <title>Sorghum-associated microbial communities from plants grown in Nebraska, USA.</title>
        <authorList>
            <person name="Schachtman D."/>
        </authorList>
    </citation>
    <scope>NUCLEOTIDE SEQUENCE [LARGE SCALE GENOMIC DNA]</scope>
    <source>
        <strain evidence="2 3">584</strain>
    </source>
</reference>
<dbReference type="Proteomes" id="UP001262410">
    <property type="component" value="Unassembled WGS sequence"/>
</dbReference>
<evidence type="ECO:0000313" key="2">
    <source>
        <dbReference type="EMBL" id="MDR6292051.1"/>
    </source>
</evidence>
<organism evidence="2 3">
    <name type="scientific">Inquilinus ginsengisoli</name>
    <dbReference type="NCBI Taxonomy" id="363840"/>
    <lineage>
        <taxon>Bacteria</taxon>
        <taxon>Pseudomonadati</taxon>
        <taxon>Pseudomonadota</taxon>
        <taxon>Alphaproteobacteria</taxon>
        <taxon>Rhodospirillales</taxon>
        <taxon>Rhodospirillaceae</taxon>
        <taxon>Inquilinus</taxon>
    </lineage>
</organism>
<keyword evidence="3" id="KW-1185">Reference proteome</keyword>
<feature type="region of interest" description="Disordered" evidence="1">
    <location>
        <begin position="1"/>
        <end position="27"/>
    </location>
</feature>
<name>A0ABU1JTU8_9PROT</name>
<protein>
    <submittedName>
        <fullName evidence="2">Uncharacterized protein</fullName>
    </submittedName>
</protein>
<evidence type="ECO:0000256" key="1">
    <source>
        <dbReference type="SAM" id="MobiDB-lite"/>
    </source>
</evidence>
<comment type="caution">
    <text evidence="2">The sequence shown here is derived from an EMBL/GenBank/DDBJ whole genome shotgun (WGS) entry which is preliminary data.</text>
</comment>
<proteinExistence type="predicted"/>
<accession>A0ABU1JTU8</accession>
<evidence type="ECO:0000313" key="3">
    <source>
        <dbReference type="Proteomes" id="UP001262410"/>
    </source>
</evidence>
<dbReference type="RefSeq" id="WP_309797801.1">
    <property type="nucleotide sequence ID" value="NZ_JAVDPW010000008.1"/>
</dbReference>